<protein>
    <submittedName>
        <fullName evidence="4">TQXA domain-containing protein</fullName>
    </submittedName>
</protein>
<dbReference type="RefSeq" id="WP_132103043.1">
    <property type="nucleotide sequence ID" value="NZ_SMLB01000010.1"/>
</dbReference>
<accession>A0A4R5AJB8</accession>
<dbReference type="NCBIfam" id="TIGR03934">
    <property type="entry name" value="TQXA_dom"/>
    <property type="match status" value="1"/>
</dbReference>
<keyword evidence="2" id="KW-0812">Transmembrane</keyword>
<dbReference type="AlphaFoldDB" id="A0A4R5AJB8"/>
<comment type="caution">
    <text evidence="4">The sequence shown here is derived from an EMBL/GenBank/DDBJ whole genome shotgun (WGS) entry which is preliminary data.</text>
</comment>
<evidence type="ECO:0000256" key="2">
    <source>
        <dbReference type="SAM" id="Phobius"/>
    </source>
</evidence>
<dbReference type="InterPro" id="IPR023849">
    <property type="entry name" value="TQXA_dom"/>
</dbReference>
<organism evidence="4 5">
    <name type="scientific">Jiangella aurantiaca</name>
    <dbReference type="NCBI Taxonomy" id="2530373"/>
    <lineage>
        <taxon>Bacteria</taxon>
        <taxon>Bacillati</taxon>
        <taxon>Actinomycetota</taxon>
        <taxon>Actinomycetes</taxon>
        <taxon>Jiangellales</taxon>
        <taxon>Jiangellaceae</taxon>
        <taxon>Jiangella</taxon>
    </lineage>
</organism>
<evidence type="ECO:0000313" key="5">
    <source>
        <dbReference type="Proteomes" id="UP000295217"/>
    </source>
</evidence>
<dbReference type="Gene3D" id="1.10.150.480">
    <property type="match status" value="1"/>
</dbReference>
<dbReference type="InterPro" id="IPR013552">
    <property type="entry name" value="Thioester_dom"/>
</dbReference>
<feature type="compositionally biased region" description="Pro residues" evidence="1">
    <location>
        <begin position="329"/>
        <end position="359"/>
    </location>
</feature>
<name>A0A4R5AJB8_9ACTN</name>
<dbReference type="InterPro" id="IPR006311">
    <property type="entry name" value="TAT_signal"/>
</dbReference>
<feature type="transmembrane region" description="Helical" evidence="2">
    <location>
        <begin position="387"/>
        <end position="407"/>
    </location>
</feature>
<dbReference type="OrthoDB" id="2676146at2"/>
<feature type="region of interest" description="Disordered" evidence="1">
    <location>
        <begin position="320"/>
        <end position="387"/>
    </location>
</feature>
<evidence type="ECO:0000256" key="1">
    <source>
        <dbReference type="SAM" id="MobiDB-lite"/>
    </source>
</evidence>
<dbReference type="Pfam" id="PF08341">
    <property type="entry name" value="TED"/>
    <property type="match status" value="1"/>
</dbReference>
<keyword evidence="5" id="KW-1185">Reference proteome</keyword>
<dbReference type="Proteomes" id="UP000295217">
    <property type="component" value="Unassembled WGS sequence"/>
</dbReference>
<keyword evidence="2" id="KW-0472">Membrane</keyword>
<keyword evidence="2" id="KW-1133">Transmembrane helix</keyword>
<dbReference type="EMBL" id="SMLB01000010">
    <property type="protein sequence ID" value="TDD70232.1"/>
    <property type="molecule type" value="Genomic_DNA"/>
</dbReference>
<proteinExistence type="predicted"/>
<dbReference type="PROSITE" id="PS51318">
    <property type="entry name" value="TAT"/>
    <property type="match status" value="1"/>
</dbReference>
<evidence type="ECO:0000259" key="3">
    <source>
        <dbReference type="Pfam" id="PF08341"/>
    </source>
</evidence>
<sequence>MSIHPTRRRLGAGALAAGLLVLGPATAFALAGVPVSPRAELNQANDVDGLDVMLERDVPPSGTETRLVGLEDDGAALWAYCVQFFEPLNYDEPQMVEVPWNEYPDPDSPFHENRDEIHWILQNSYPVLDLNEVETAAGGEFNDGLSVEEAIGGTQAAIWLLSDELPLNVAYMEAGSESEQDAAALYTYLTGEANVGIGDQPEPELSLTPASLSGEAGTVIGPFEVSTTADVVDVTADLPEGVELVDSEGTTLPAQITDGSTFSVDVPADAAAGGGSFELTAEASLSAGRLFIAADYDKHKSQSLILAHSDEVEVSVEGTVDWTAEPAETPTPTPSETPSESPTPTPSDTPSETPTPTPSDTPSETPSESPTPSPSETPDEELPDTGASPTLLLAVGLGLVAAAAFLLRRRFAGAAE</sequence>
<reference evidence="4 5" key="1">
    <citation type="submission" date="2019-02" db="EMBL/GenBank/DDBJ databases">
        <title>Draft genome sequences of novel Actinobacteria.</title>
        <authorList>
            <person name="Sahin N."/>
            <person name="Ay H."/>
            <person name="Saygin H."/>
        </authorList>
    </citation>
    <scope>NUCLEOTIDE SEQUENCE [LARGE SCALE GENOMIC DNA]</scope>
    <source>
        <strain evidence="4 5">8K307</strain>
    </source>
</reference>
<feature type="domain" description="Thioester" evidence="3">
    <location>
        <begin position="78"/>
        <end position="194"/>
    </location>
</feature>
<evidence type="ECO:0000313" key="4">
    <source>
        <dbReference type="EMBL" id="TDD70232.1"/>
    </source>
</evidence>
<dbReference type="NCBIfam" id="TIGR01167">
    <property type="entry name" value="LPXTG_anchor"/>
    <property type="match status" value="1"/>
</dbReference>
<gene>
    <name evidence="4" type="ORF">E1262_10310</name>
</gene>